<dbReference type="EMBL" id="AAGWON010000001">
    <property type="protein sequence ID" value="EBS7732401.1"/>
    <property type="molecule type" value="Genomic_DNA"/>
</dbReference>
<evidence type="ECO:0000256" key="2">
    <source>
        <dbReference type="SAM" id="Phobius"/>
    </source>
</evidence>
<feature type="compositionally biased region" description="Polar residues" evidence="1">
    <location>
        <begin position="65"/>
        <end position="86"/>
    </location>
</feature>
<feature type="region of interest" description="Disordered" evidence="1">
    <location>
        <begin position="61"/>
        <end position="93"/>
    </location>
</feature>
<dbReference type="AlphaFoldDB" id="A0A5V0NLX8"/>
<organism evidence="3">
    <name type="scientific">Salmonella enterica</name>
    <name type="common">Salmonella choleraesuis</name>
    <dbReference type="NCBI Taxonomy" id="28901"/>
    <lineage>
        <taxon>Bacteria</taxon>
        <taxon>Pseudomonadati</taxon>
        <taxon>Pseudomonadota</taxon>
        <taxon>Gammaproteobacteria</taxon>
        <taxon>Enterobacterales</taxon>
        <taxon>Enterobacteriaceae</taxon>
        <taxon>Salmonella</taxon>
    </lineage>
</organism>
<sequence length="195" mass="22024">MALVKCKECGKPISTEAKQCPHCGCPTGKRDTYPTWAWVVAIFFSVAIASWRMWPSSSEAKKANTDTTAETSAAHQQPQPAIQNKNEQPKSAKETECKKNDFDCLSSKYSSEAIQQCKQLIIEAAGSNPYEFHGGWFGEIFDTYSYRKNDPVIRYIGDKVTFTNDFGVKIKMKYECAFDTQKKKIVDFNIYRPAA</sequence>
<comment type="caution">
    <text evidence="3">The sequence shown here is derived from an EMBL/GenBank/DDBJ whole genome shotgun (WGS) entry which is preliminary data.</text>
</comment>
<evidence type="ECO:0000256" key="1">
    <source>
        <dbReference type="SAM" id="MobiDB-lite"/>
    </source>
</evidence>
<feature type="transmembrane region" description="Helical" evidence="2">
    <location>
        <begin position="36"/>
        <end position="54"/>
    </location>
</feature>
<keyword evidence="2" id="KW-0472">Membrane</keyword>
<proteinExistence type="predicted"/>
<protein>
    <submittedName>
        <fullName evidence="3">Zinc ribbon domain-containing protein</fullName>
    </submittedName>
</protein>
<keyword evidence="2" id="KW-1133">Transmembrane helix</keyword>
<name>A0A5V0NLX8_SALER</name>
<keyword evidence="2" id="KW-0812">Transmembrane</keyword>
<reference evidence="3" key="1">
    <citation type="submission" date="2018-07" db="EMBL/GenBank/DDBJ databases">
        <authorList>
            <consortium name="PulseNet: The National Subtyping Network for Foodborne Disease Surveillance"/>
            <person name="Tarr C.L."/>
            <person name="Trees E."/>
            <person name="Katz L.S."/>
            <person name="Carleton-Romer H.A."/>
            <person name="Stroika S."/>
            <person name="Kucerova Z."/>
            <person name="Roache K.F."/>
            <person name="Sabol A.L."/>
            <person name="Besser J."/>
            <person name="Gerner-Smidt P."/>
        </authorList>
    </citation>
    <scope>NUCLEOTIDE SEQUENCE</scope>
    <source>
        <strain evidence="3">PNUSAS015303</strain>
    </source>
</reference>
<gene>
    <name evidence="3" type="ORF">CD589_02525</name>
</gene>
<accession>A0A5V0NLX8</accession>
<evidence type="ECO:0000313" key="3">
    <source>
        <dbReference type="EMBL" id="EBS7732401.1"/>
    </source>
</evidence>